<dbReference type="Pfam" id="PF18967">
    <property type="entry name" value="PycTM"/>
    <property type="match status" value="1"/>
</dbReference>
<evidence type="ECO:0000256" key="5">
    <source>
        <dbReference type="ARBA" id="ARBA00022989"/>
    </source>
</evidence>
<evidence type="ECO:0000256" key="7">
    <source>
        <dbReference type="ARBA" id="ARBA00023136"/>
    </source>
</evidence>
<evidence type="ECO:0000256" key="2">
    <source>
        <dbReference type="ARBA" id="ARBA00022475"/>
    </source>
</evidence>
<feature type="transmembrane region" description="Helical" evidence="8">
    <location>
        <begin position="50"/>
        <end position="69"/>
    </location>
</feature>
<dbReference type="EMBL" id="NPDN01000011">
    <property type="protein sequence ID" value="PJZ24014.1"/>
    <property type="molecule type" value="Genomic_DNA"/>
</dbReference>
<sequence length="186" mass="21252">MSCLKKFSKILGAMESDHFKTVRARSAVDYLFRTVHQHHSQLSQMADQKANILIAASFVILSLSLGYVQRPTYRTGLLTLMVFIVIAASLAILAVMPTFKQKKNGKSNPLFFGHFAPMSEKEFMTKMEEIASEDSSLYEALTRDLYHLGKSLYFTKYRYLRWSYRCLLVGVTSSMILIFLEIKGII</sequence>
<dbReference type="GO" id="GO:0000166">
    <property type="term" value="F:nucleotide binding"/>
    <property type="evidence" value="ECO:0007669"/>
    <property type="project" value="UniProtKB-KW"/>
</dbReference>
<keyword evidence="7 8" id="KW-0472">Membrane</keyword>
<feature type="transmembrane region" description="Helical" evidence="8">
    <location>
        <begin position="75"/>
        <end position="96"/>
    </location>
</feature>
<dbReference type="GO" id="GO:0005886">
    <property type="term" value="C:plasma membrane"/>
    <property type="evidence" value="ECO:0007669"/>
    <property type="project" value="UniProtKB-SubCell"/>
</dbReference>
<evidence type="ECO:0000256" key="1">
    <source>
        <dbReference type="ARBA" id="ARBA00004236"/>
    </source>
</evidence>
<comment type="subcellular location">
    <subcellularLocation>
        <location evidence="1">Cell membrane</location>
    </subcellularLocation>
</comment>
<dbReference type="Proteomes" id="UP000232196">
    <property type="component" value="Unassembled WGS sequence"/>
</dbReference>
<evidence type="ECO:0000313" key="11">
    <source>
        <dbReference type="Proteomes" id="UP000232196"/>
    </source>
</evidence>
<evidence type="ECO:0000313" key="10">
    <source>
        <dbReference type="EMBL" id="PJZ24014.1"/>
    </source>
</evidence>
<proteinExistence type="predicted"/>
<keyword evidence="3 8" id="KW-0812">Transmembrane</keyword>
<feature type="domain" description="Pycsar effector protein" evidence="9">
    <location>
        <begin position="31"/>
        <end position="180"/>
    </location>
</feature>
<feature type="transmembrane region" description="Helical" evidence="8">
    <location>
        <begin position="162"/>
        <end position="180"/>
    </location>
</feature>
<gene>
    <name evidence="10" type="ORF">CH357_17965</name>
</gene>
<accession>A0A2M9X8N3</accession>
<protein>
    <recommendedName>
        <fullName evidence="9">Pycsar effector protein domain-containing protein</fullName>
    </recommendedName>
</protein>
<evidence type="ECO:0000259" key="9">
    <source>
        <dbReference type="Pfam" id="PF18967"/>
    </source>
</evidence>
<keyword evidence="5 8" id="KW-1133">Transmembrane helix</keyword>
<keyword evidence="6" id="KW-0051">Antiviral defense</keyword>
<comment type="caution">
    <text evidence="10">The sequence shown here is derived from an EMBL/GenBank/DDBJ whole genome shotgun (WGS) entry which is preliminary data.</text>
</comment>
<keyword evidence="4" id="KW-0547">Nucleotide-binding</keyword>
<evidence type="ECO:0000256" key="8">
    <source>
        <dbReference type="SAM" id="Phobius"/>
    </source>
</evidence>
<keyword evidence="2" id="KW-1003">Cell membrane</keyword>
<reference evidence="10 11" key="1">
    <citation type="submission" date="2017-07" db="EMBL/GenBank/DDBJ databases">
        <title>Leptospira spp. isolated from tropical soils.</title>
        <authorList>
            <person name="Thibeaux R."/>
            <person name="Iraola G."/>
            <person name="Ferres I."/>
            <person name="Bierque E."/>
            <person name="Girault D."/>
            <person name="Soupe-Gilbert M.-E."/>
            <person name="Picardeau M."/>
            <person name="Goarant C."/>
        </authorList>
    </citation>
    <scope>NUCLEOTIDE SEQUENCE [LARGE SCALE GENOMIC DNA]</scope>
    <source>
        <strain evidence="10 11">MCA1-C-A1</strain>
    </source>
</reference>
<dbReference type="GO" id="GO:0051607">
    <property type="term" value="P:defense response to virus"/>
    <property type="evidence" value="ECO:0007669"/>
    <property type="project" value="UniProtKB-KW"/>
</dbReference>
<dbReference type="AlphaFoldDB" id="A0A2M9X8N3"/>
<evidence type="ECO:0000256" key="6">
    <source>
        <dbReference type="ARBA" id="ARBA00023118"/>
    </source>
</evidence>
<evidence type="ECO:0000256" key="4">
    <source>
        <dbReference type="ARBA" id="ARBA00022741"/>
    </source>
</evidence>
<keyword evidence="11" id="KW-1185">Reference proteome</keyword>
<dbReference type="OrthoDB" id="338959at2"/>
<organism evidence="10 11">
    <name type="scientific">Leptospira hartskeerlii</name>
    <dbReference type="NCBI Taxonomy" id="2023177"/>
    <lineage>
        <taxon>Bacteria</taxon>
        <taxon>Pseudomonadati</taxon>
        <taxon>Spirochaetota</taxon>
        <taxon>Spirochaetia</taxon>
        <taxon>Leptospirales</taxon>
        <taxon>Leptospiraceae</taxon>
        <taxon>Leptospira</taxon>
    </lineage>
</organism>
<dbReference type="InterPro" id="IPR043760">
    <property type="entry name" value="PycTM_dom"/>
</dbReference>
<evidence type="ECO:0000256" key="3">
    <source>
        <dbReference type="ARBA" id="ARBA00022692"/>
    </source>
</evidence>
<name>A0A2M9X8N3_9LEPT</name>